<evidence type="ECO:0000256" key="1">
    <source>
        <dbReference type="SAM" id="MobiDB-lite"/>
    </source>
</evidence>
<keyword evidence="3" id="KW-1185">Reference proteome</keyword>
<organism evidence="2 3">
    <name type="scientific">Sphingomonas gei</name>
    <dbReference type="NCBI Taxonomy" id="1395960"/>
    <lineage>
        <taxon>Bacteria</taxon>
        <taxon>Pseudomonadati</taxon>
        <taxon>Pseudomonadota</taxon>
        <taxon>Alphaproteobacteria</taxon>
        <taxon>Sphingomonadales</taxon>
        <taxon>Sphingomonadaceae</taxon>
        <taxon>Sphingomonas</taxon>
    </lineage>
</organism>
<proteinExistence type="predicted"/>
<evidence type="ECO:0000313" key="2">
    <source>
        <dbReference type="EMBL" id="TGX48663.1"/>
    </source>
</evidence>
<gene>
    <name evidence="2" type="ORF">E5A73_20855</name>
</gene>
<comment type="caution">
    <text evidence="2">The sequence shown here is derived from an EMBL/GenBank/DDBJ whole genome shotgun (WGS) entry which is preliminary data.</text>
</comment>
<dbReference type="EMBL" id="SRXT01000011">
    <property type="protein sequence ID" value="TGX48663.1"/>
    <property type="molecule type" value="Genomic_DNA"/>
</dbReference>
<name>A0A4S1WZ83_9SPHN</name>
<evidence type="ECO:0000313" key="3">
    <source>
        <dbReference type="Proteomes" id="UP000306147"/>
    </source>
</evidence>
<sequence>MLLIGAGSWLEAYDFVSRWGVLFLDEYARASNPFSGVGDQTVSVQVTSVVRASSQHVVGGQRPQDAAPAHERREPGHPTVMNE</sequence>
<dbReference type="Proteomes" id="UP000306147">
    <property type="component" value="Unassembled WGS sequence"/>
</dbReference>
<reference evidence="2 3" key="1">
    <citation type="submission" date="2019-04" db="EMBL/GenBank/DDBJ databases">
        <title>Sphingomonas psychrotolerans sp. nov., isolated from soil in the Tianshan Mountains, Xinjiang, China.</title>
        <authorList>
            <person name="Luo Y."/>
            <person name="Sheng H."/>
        </authorList>
    </citation>
    <scope>NUCLEOTIDE SEQUENCE [LARGE SCALE GENOMIC DNA]</scope>
    <source>
        <strain evidence="2 3">ZFGT-11</strain>
    </source>
</reference>
<protein>
    <submittedName>
        <fullName evidence="2">Uncharacterized protein</fullName>
    </submittedName>
</protein>
<dbReference type="AlphaFoldDB" id="A0A4S1WZ83"/>
<feature type="region of interest" description="Disordered" evidence="1">
    <location>
        <begin position="54"/>
        <end position="83"/>
    </location>
</feature>
<accession>A0A4S1WZ83</accession>